<accession>A0AA95I9Q0</accession>
<dbReference type="GO" id="GO:0016020">
    <property type="term" value="C:membrane"/>
    <property type="evidence" value="ECO:0007669"/>
    <property type="project" value="InterPro"/>
</dbReference>
<name>A0AA95I9Q0_9BACL</name>
<feature type="region of interest" description="Disordered" evidence="3">
    <location>
        <begin position="476"/>
        <end position="496"/>
    </location>
</feature>
<protein>
    <submittedName>
        <fullName evidence="5">Spore germination protein</fullName>
    </submittedName>
</protein>
<evidence type="ECO:0000313" key="6">
    <source>
        <dbReference type="Proteomes" id="UP001177943"/>
    </source>
</evidence>
<evidence type="ECO:0000256" key="2">
    <source>
        <dbReference type="ARBA" id="ARBA00023136"/>
    </source>
</evidence>
<dbReference type="KEGG" id="pwn:QNH46_20140"/>
<organism evidence="5 6">
    <name type="scientific">Paenibacillus woosongensis</name>
    <dbReference type="NCBI Taxonomy" id="307580"/>
    <lineage>
        <taxon>Bacteria</taxon>
        <taxon>Bacillati</taxon>
        <taxon>Bacillota</taxon>
        <taxon>Bacilli</taxon>
        <taxon>Bacillales</taxon>
        <taxon>Paenibacillaceae</taxon>
        <taxon>Paenibacillus</taxon>
    </lineage>
</organism>
<dbReference type="InterPro" id="IPR050768">
    <property type="entry name" value="UPF0353/GerABKA_families"/>
</dbReference>
<dbReference type="EMBL" id="CP126084">
    <property type="protein sequence ID" value="WHX48380.1"/>
    <property type="molecule type" value="Genomic_DNA"/>
</dbReference>
<proteinExistence type="inferred from homology"/>
<feature type="transmembrane region" description="Helical" evidence="4">
    <location>
        <begin position="256"/>
        <end position="277"/>
    </location>
</feature>
<evidence type="ECO:0000256" key="1">
    <source>
        <dbReference type="ARBA" id="ARBA00005278"/>
    </source>
</evidence>
<dbReference type="GO" id="GO:0009847">
    <property type="term" value="P:spore germination"/>
    <property type="evidence" value="ECO:0007669"/>
    <property type="project" value="InterPro"/>
</dbReference>
<feature type="transmembrane region" description="Helical" evidence="4">
    <location>
        <begin position="420"/>
        <end position="447"/>
    </location>
</feature>
<evidence type="ECO:0000256" key="3">
    <source>
        <dbReference type="SAM" id="MobiDB-lite"/>
    </source>
</evidence>
<evidence type="ECO:0000256" key="4">
    <source>
        <dbReference type="SAM" id="Phobius"/>
    </source>
</evidence>
<reference evidence="5" key="1">
    <citation type="submission" date="2023-05" db="EMBL/GenBank/DDBJ databases">
        <title>Comparative genomics of Bacillaceae isolates and their secondary metabolite potential.</title>
        <authorList>
            <person name="Song L."/>
            <person name="Nielsen L.J."/>
            <person name="Mohite O."/>
            <person name="Xu X."/>
            <person name="Weber T."/>
            <person name="Kovacs A.T."/>
        </authorList>
    </citation>
    <scope>NUCLEOTIDE SEQUENCE</scope>
    <source>
        <strain evidence="5">B2_4</strain>
    </source>
</reference>
<dbReference type="PIRSF" id="PIRSF005690">
    <property type="entry name" value="GerBA"/>
    <property type="match status" value="1"/>
</dbReference>
<comment type="similarity">
    <text evidence="1">Belongs to the GerABKA family.</text>
</comment>
<keyword evidence="2 4" id="KW-0472">Membrane</keyword>
<evidence type="ECO:0000313" key="5">
    <source>
        <dbReference type="EMBL" id="WHX48380.1"/>
    </source>
</evidence>
<dbReference type="Pfam" id="PF03323">
    <property type="entry name" value="GerA"/>
    <property type="match status" value="1"/>
</dbReference>
<feature type="transmembrane region" description="Helical" evidence="4">
    <location>
        <begin position="298"/>
        <end position="317"/>
    </location>
</feature>
<feature type="compositionally biased region" description="Polar residues" evidence="3">
    <location>
        <begin position="476"/>
        <end position="490"/>
    </location>
</feature>
<dbReference type="PANTHER" id="PTHR22550">
    <property type="entry name" value="SPORE GERMINATION PROTEIN"/>
    <property type="match status" value="1"/>
</dbReference>
<dbReference type="AlphaFoldDB" id="A0AA95I9Q0"/>
<sequence length="496" mass="54864">MILDPSSSRALREREHIDTSFLREYFSKSADVLVHDLEGGDKEANQPVTIIYCEAVTDTKQLNQTALPGLTALFEEYPEPTVQNIERNRHLPLSLLPKNTLLRDLTVKVYSGSLIIYFQKQNAFFSLDIAALPARTPEEPTTEPSIKGPQDGFTEELTTNTGLLRKRLRTQSLCVEHFTAGRRGENKIGLFYIEDIINEDILQEIRKYLSKIDTDAIVGTSYIESIVANKKNAFFPLSDYTGRPDFAVDALLKGKFAVIVDGIPMAILAPVTIITLFTSPEDENTSSYVVAMQKILRVLGLLISMLLPGFYVALTSFNLEQIPLPLLATISNSRHGLPFPIQMEAFIMLFLFEIFNEAGRRLPKTVGQTVTVVGGLIIGDSAIRAGITSPTIIVAVAIATVATYTLVNQSLTGTVSQFRLCILLVSSIMGMFGFLVSVIGLVFYLAYLESYGVPYLSPFSPFHKKDIMQALINRPSGSSNQRAETFQPKDNTSKGE</sequence>
<keyword evidence="4" id="KW-0812">Transmembrane</keyword>
<dbReference type="PANTHER" id="PTHR22550:SF5">
    <property type="entry name" value="LEUCINE ZIPPER PROTEIN 4"/>
    <property type="match status" value="1"/>
</dbReference>
<keyword evidence="4" id="KW-1133">Transmembrane helix</keyword>
<dbReference type="RefSeq" id="WP_283925764.1">
    <property type="nucleotide sequence ID" value="NZ_CP126084.1"/>
</dbReference>
<dbReference type="InterPro" id="IPR004995">
    <property type="entry name" value="Spore_Ger"/>
</dbReference>
<dbReference type="Proteomes" id="UP001177943">
    <property type="component" value="Chromosome"/>
</dbReference>
<gene>
    <name evidence="5" type="ORF">QNH46_20140</name>
</gene>
<feature type="transmembrane region" description="Helical" evidence="4">
    <location>
        <begin position="389"/>
        <end position="408"/>
    </location>
</feature>